<keyword evidence="4" id="KW-0067">ATP-binding</keyword>
<evidence type="ECO:0000256" key="1">
    <source>
        <dbReference type="ARBA" id="ARBA00022679"/>
    </source>
</evidence>
<name>A0A9N9DTZ1_9GLOM</name>
<protein>
    <submittedName>
        <fullName evidence="7">9369_t:CDS:1</fullName>
    </submittedName>
</protein>
<dbReference type="PANTHER" id="PTHR44329:SF288">
    <property type="entry name" value="MITOGEN-ACTIVATED PROTEIN KINASE KINASE KINASE 20"/>
    <property type="match status" value="1"/>
</dbReference>
<organism evidence="7 8">
    <name type="scientific">Ambispora leptoticha</name>
    <dbReference type="NCBI Taxonomy" id="144679"/>
    <lineage>
        <taxon>Eukaryota</taxon>
        <taxon>Fungi</taxon>
        <taxon>Fungi incertae sedis</taxon>
        <taxon>Mucoromycota</taxon>
        <taxon>Glomeromycotina</taxon>
        <taxon>Glomeromycetes</taxon>
        <taxon>Archaeosporales</taxon>
        <taxon>Ambisporaceae</taxon>
        <taxon>Ambispora</taxon>
    </lineage>
</organism>
<dbReference type="InterPro" id="IPR011009">
    <property type="entry name" value="Kinase-like_dom_sf"/>
</dbReference>
<dbReference type="GO" id="GO:0005524">
    <property type="term" value="F:ATP binding"/>
    <property type="evidence" value="ECO:0007669"/>
    <property type="project" value="UniProtKB-KW"/>
</dbReference>
<feature type="non-terminal residue" evidence="7">
    <location>
        <position position="1"/>
    </location>
</feature>
<evidence type="ECO:0000256" key="4">
    <source>
        <dbReference type="ARBA" id="ARBA00022840"/>
    </source>
</evidence>
<dbReference type="PROSITE" id="PS50011">
    <property type="entry name" value="PROTEIN_KINASE_DOM"/>
    <property type="match status" value="1"/>
</dbReference>
<proteinExistence type="predicted"/>
<dbReference type="Gene3D" id="1.10.510.10">
    <property type="entry name" value="Transferase(Phosphotransferase) domain 1"/>
    <property type="match status" value="1"/>
</dbReference>
<dbReference type="InterPro" id="IPR001245">
    <property type="entry name" value="Ser-Thr/Tyr_kinase_cat_dom"/>
</dbReference>
<dbReference type="Pfam" id="PF07714">
    <property type="entry name" value="PK_Tyr_Ser-Thr"/>
    <property type="match status" value="1"/>
</dbReference>
<dbReference type="InterPro" id="IPR059179">
    <property type="entry name" value="MLKL-like_MCAfunc"/>
</dbReference>
<keyword evidence="1" id="KW-0808">Transferase</keyword>
<feature type="domain" description="Protein kinase" evidence="6">
    <location>
        <begin position="279"/>
        <end position="561"/>
    </location>
</feature>
<dbReference type="AlphaFoldDB" id="A0A9N9DTZ1"/>
<keyword evidence="2" id="KW-0547">Nucleotide-binding</keyword>
<dbReference type="Gene3D" id="1.20.930.20">
    <property type="entry name" value="Adaptor protein Cbl, N-terminal domain"/>
    <property type="match status" value="1"/>
</dbReference>
<gene>
    <name evidence="7" type="ORF">ALEPTO_LOCUS10063</name>
</gene>
<dbReference type="CDD" id="cd21037">
    <property type="entry name" value="MLKL_NTD"/>
    <property type="match status" value="1"/>
</dbReference>
<dbReference type="SUPFAM" id="SSF56112">
    <property type="entry name" value="Protein kinase-like (PK-like)"/>
    <property type="match status" value="1"/>
</dbReference>
<evidence type="ECO:0000256" key="2">
    <source>
        <dbReference type="ARBA" id="ARBA00022741"/>
    </source>
</evidence>
<feature type="region of interest" description="Disordered" evidence="5">
    <location>
        <begin position="1"/>
        <end position="73"/>
    </location>
</feature>
<accession>A0A9N9DTZ1</accession>
<keyword evidence="3" id="KW-0418">Kinase</keyword>
<dbReference type="OrthoDB" id="4062651at2759"/>
<keyword evidence="8" id="KW-1185">Reference proteome</keyword>
<evidence type="ECO:0000313" key="8">
    <source>
        <dbReference type="Proteomes" id="UP000789508"/>
    </source>
</evidence>
<dbReference type="InterPro" id="IPR036537">
    <property type="entry name" value="Adaptor_Cbl_N_dom_sf"/>
</dbReference>
<dbReference type="EMBL" id="CAJVPS010009675">
    <property type="protein sequence ID" value="CAG8652457.1"/>
    <property type="molecule type" value="Genomic_DNA"/>
</dbReference>
<dbReference type="GO" id="GO:0004674">
    <property type="term" value="F:protein serine/threonine kinase activity"/>
    <property type="evidence" value="ECO:0007669"/>
    <property type="project" value="TreeGrafter"/>
</dbReference>
<evidence type="ECO:0000256" key="3">
    <source>
        <dbReference type="ARBA" id="ARBA00022777"/>
    </source>
</evidence>
<comment type="caution">
    <text evidence="7">The sequence shown here is derived from an EMBL/GenBank/DDBJ whole genome shotgun (WGS) entry which is preliminary data.</text>
</comment>
<reference evidence="7" key="1">
    <citation type="submission" date="2021-06" db="EMBL/GenBank/DDBJ databases">
        <authorList>
            <person name="Kallberg Y."/>
            <person name="Tangrot J."/>
            <person name="Rosling A."/>
        </authorList>
    </citation>
    <scope>NUCLEOTIDE SEQUENCE</scope>
    <source>
        <strain evidence="7">FL130A</strain>
    </source>
</reference>
<feature type="compositionally biased region" description="Low complexity" evidence="5">
    <location>
        <begin position="63"/>
        <end position="73"/>
    </location>
</feature>
<evidence type="ECO:0000259" key="6">
    <source>
        <dbReference type="PROSITE" id="PS50011"/>
    </source>
</evidence>
<sequence length="625" mass="71101">LKLPNGIRKAKSSSAVGPNYINSPKTEKPPMLTLSPEYLSPDFPSPDKVQNNNLTVPASPGDSGSSLVSQGSFSSVNSQTTASTVVTAVEVTITQFLPLIRDIKQKVEKISRRCQIAEHHRRICSALLDRALIADDAVRYYESRQHEDEEFWKSKHNYSCVQRLAEAVEQIEDFIRNVSQLRRYRRFIKKNNIQFTFQHLSTEIDAALRDLNIISSNADQFQIGQDLKVVEDDLNDMSRFLQEILGGITDQFGQVSREIEEIYALNATFRIRKPLVPALTATAMIDASTVKRLTPPVQPSMNVEKATWNNMNVALTKIKRHFKDEDLSGKNKIRNNVAILKKVVNCNHIITFHGVIEEWDEAKRMKFLYVVTEWAEFGNLREYYRNFGPLSWTRKLSIAVDVIRGLNFLRAVDILHHELTPSSVLITADHRAKISGCGLNFFSSDNGRANSTDRISDMVDKYRYLAPERLKSDFAYDVKCEIYSFGMLLLEIAEENLPLHGHNYKTVIEALRENTYRPQELFTRTKMTPKEYRELVLLAINHERSRRPPFSEMFLSLNAMLKRCRAAEALLDESLALTPTLTTTSTSITSSPSDSGFEGEILIGLSDELRNGLAPFEEIEDQIMI</sequence>
<dbReference type="InterPro" id="IPR000719">
    <property type="entry name" value="Prot_kinase_dom"/>
</dbReference>
<dbReference type="PANTHER" id="PTHR44329">
    <property type="entry name" value="SERINE/THREONINE-PROTEIN KINASE TNNI3K-RELATED"/>
    <property type="match status" value="1"/>
</dbReference>
<feature type="compositionally biased region" description="Polar residues" evidence="5">
    <location>
        <begin position="12"/>
        <end position="24"/>
    </location>
</feature>
<dbReference type="InterPro" id="IPR051681">
    <property type="entry name" value="Ser/Thr_Kinases-Pseudokinases"/>
</dbReference>
<evidence type="ECO:0000256" key="5">
    <source>
        <dbReference type="SAM" id="MobiDB-lite"/>
    </source>
</evidence>
<dbReference type="GO" id="GO:0007166">
    <property type="term" value="P:cell surface receptor signaling pathway"/>
    <property type="evidence" value="ECO:0007669"/>
    <property type="project" value="InterPro"/>
</dbReference>
<evidence type="ECO:0000313" key="7">
    <source>
        <dbReference type="EMBL" id="CAG8652457.1"/>
    </source>
</evidence>
<dbReference type="Proteomes" id="UP000789508">
    <property type="component" value="Unassembled WGS sequence"/>
</dbReference>